<dbReference type="AlphaFoldDB" id="A0A1S4BYG4"/>
<dbReference type="GO" id="GO:0008270">
    <property type="term" value="F:zinc ion binding"/>
    <property type="evidence" value="ECO:0007669"/>
    <property type="project" value="UniProtKB-KW"/>
</dbReference>
<feature type="region of interest" description="Disordered" evidence="2">
    <location>
        <begin position="292"/>
        <end position="325"/>
    </location>
</feature>
<dbReference type="PaxDb" id="4097-A0A1S4BYG4"/>
<dbReference type="KEGG" id="nta:107813170"/>
<feature type="compositionally biased region" description="Polar residues" evidence="2">
    <location>
        <begin position="37"/>
        <end position="47"/>
    </location>
</feature>
<name>A0A1S4BYG4_TOBAC</name>
<keyword evidence="1" id="KW-0479">Metal-binding</keyword>
<organism evidence="4">
    <name type="scientific">Nicotiana tabacum</name>
    <name type="common">Common tobacco</name>
    <dbReference type="NCBI Taxonomy" id="4097"/>
    <lineage>
        <taxon>Eukaryota</taxon>
        <taxon>Viridiplantae</taxon>
        <taxon>Streptophyta</taxon>
        <taxon>Embryophyta</taxon>
        <taxon>Tracheophyta</taxon>
        <taxon>Spermatophyta</taxon>
        <taxon>Magnoliopsida</taxon>
        <taxon>eudicotyledons</taxon>
        <taxon>Gunneridae</taxon>
        <taxon>Pentapetalae</taxon>
        <taxon>asterids</taxon>
        <taxon>lamiids</taxon>
        <taxon>Solanales</taxon>
        <taxon>Solanaceae</taxon>
        <taxon>Nicotianoideae</taxon>
        <taxon>Nicotianeae</taxon>
        <taxon>Nicotiana</taxon>
    </lineage>
</organism>
<dbReference type="GO" id="GO:0003676">
    <property type="term" value="F:nucleic acid binding"/>
    <property type="evidence" value="ECO:0007669"/>
    <property type="project" value="InterPro"/>
</dbReference>
<reference evidence="4" key="1">
    <citation type="submission" date="2025-08" db="UniProtKB">
        <authorList>
            <consortium name="RefSeq"/>
        </authorList>
    </citation>
    <scope>IDENTIFICATION</scope>
</reference>
<gene>
    <name evidence="4" type="primary">LOC107813170</name>
</gene>
<evidence type="ECO:0000313" key="4">
    <source>
        <dbReference type="RefSeq" id="XP_016493883.1"/>
    </source>
</evidence>
<dbReference type="RefSeq" id="XP_016493883.1">
    <property type="nucleotide sequence ID" value="XM_016638397.1"/>
</dbReference>
<accession>A0A1S4BYG4</accession>
<feature type="region of interest" description="Disordered" evidence="2">
    <location>
        <begin position="1"/>
        <end position="58"/>
    </location>
</feature>
<evidence type="ECO:0000259" key="3">
    <source>
        <dbReference type="PROSITE" id="PS50158"/>
    </source>
</evidence>
<evidence type="ECO:0000256" key="1">
    <source>
        <dbReference type="PROSITE-ProRule" id="PRU00047"/>
    </source>
</evidence>
<protein>
    <recommendedName>
        <fullName evidence="3">CCHC-type domain-containing protein</fullName>
    </recommendedName>
</protein>
<feature type="domain" description="CCHC-type" evidence="3">
    <location>
        <begin position="263"/>
        <end position="277"/>
    </location>
</feature>
<dbReference type="OrthoDB" id="1751882at2759"/>
<evidence type="ECO:0000256" key="2">
    <source>
        <dbReference type="SAM" id="MobiDB-lite"/>
    </source>
</evidence>
<keyword evidence="1" id="KW-0862">Zinc</keyword>
<proteinExistence type="predicted"/>
<dbReference type="PROSITE" id="PS50158">
    <property type="entry name" value="ZF_CCHC"/>
    <property type="match status" value="1"/>
</dbReference>
<keyword evidence="1" id="KW-0863">Zinc-finger</keyword>
<sequence>MPMTRNAMASRKGKVVANEGMSRVPMSIEGQSKAPRGNTTPSHSSPILSAPEEMRRNPVPPPIVQDEDMDMWSAVQLLTRLVAVQAQRQVGTSVGHINRVISARVRDFINLDPPVFTGSNKDEDPQNFIYRMQRTLRVMHASNTESVELASYRLRDVAVQWYETWESSKGTNASPAGQRKKARSARRPGDFSSDPMSPYPIESVQQLQKSYYEGSVYSESGQGSRILGFQNRRDSVQMRAPPPRCSQCGRAHSGQCRQGYNVCYTCEDPSHYMRDCPINGKSGMVQLTRSITVSSSSVRPQERGPQASVGRGRGRGGASSSGGSQNRIYALAGHQDPEATPDDVSGIVIIGNV</sequence>
<dbReference type="InterPro" id="IPR001878">
    <property type="entry name" value="Znf_CCHC"/>
</dbReference>
<feature type="region of interest" description="Disordered" evidence="2">
    <location>
        <begin position="168"/>
        <end position="200"/>
    </location>
</feature>